<evidence type="ECO:0000256" key="11">
    <source>
        <dbReference type="ARBA" id="ARBA00023136"/>
    </source>
</evidence>
<organism evidence="14 15">
    <name type="scientific">Pontivivens ytuae</name>
    <dbReference type="NCBI Taxonomy" id="2789856"/>
    <lineage>
        <taxon>Bacteria</taxon>
        <taxon>Pseudomonadati</taxon>
        <taxon>Pseudomonadota</taxon>
        <taxon>Alphaproteobacteria</taxon>
        <taxon>Rhodobacterales</taxon>
        <taxon>Paracoccaceae</taxon>
        <taxon>Pontivivens</taxon>
    </lineage>
</organism>
<evidence type="ECO:0000259" key="13">
    <source>
        <dbReference type="Pfam" id="PF13632"/>
    </source>
</evidence>
<gene>
    <name evidence="14" type="primary">mdoH</name>
    <name evidence="14" type="ORF">I0K15_13305</name>
</gene>
<dbReference type="PANTHER" id="PTHR43867">
    <property type="entry name" value="CELLULOSE SYNTHASE CATALYTIC SUBUNIT A [UDP-FORMING]"/>
    <property type="match status" value="1"/>
</dbReference>
<feature type="domain" description="Glycosyltransferase 2-like" evidence="13">
    <location>
        <begin position="217"/>
        <end position="421"/>
    </location>
</feature>
<evidence type="ECO:0000256" key="5">
    <source>
        <dbReference type="ARBA" id="ARBA00022475"/>
    </source>
</evidence>
<dbReference type="Gene3D" id="3.90.550.10">
    <property type="entry name" value="Spore Coat Polysaccharide Biosynthesis Protein SpsA, Chain A"/>
    <property type="match status" value="1"/>
</dbReference>
<dbReference type="SUPFAM" id="SSF53448">
    <property type="entry name" value="Nucleotide-diphospho-sugar transferases"/>
    <property type="match status" value="1"/>
</dbReference>
<keyword evidence="11 12" id="KW-0472">Membrane</keyword>
<dbReference type="Proteomes" id="UP000594800">
    <property type="component" value="Chromosome"/>
</dbReference>
<feature type="transmembrane region" description="Helical" evidence="12">
    <location>
        <begin position="387"/>
        <end position="409"/>
    </location>
</feature>
<dbReference type="RefSeq" id="WP_196101996.1">
    <property type="nucleotide sequence ID" value="NZ_CP064942.1"/>
</dbReference>
<evidence type="ECO:0000313" key="14">
    <source>
        <dbReference type="EMBL" id="QPH52785.1"/>
    </source>
</evidence>
<dbReference type="GO" id="GO:0005886">
    <property type="term" value="C:plasma membrane"/>
    <property type="evidence" value="ECO:0007669"/>
    <property type="project" value="UniProtKB-SubCell"/>
</dbReference>
<dbReference type="PANTHER" id="PTHR43867:SF5">
    <property type="entry name" value="GLUCANS BIOSYNTHESIS GLUCOSYLTRANSFERASE H"/>
    <property type="match status" value="1"/>
</dbReference>
<feature type="transmembrane region" description="Helical" evidence="12">
    <location>
        <begin position="480"/>
        <end position="498"/>
    </location>
</feature>
<proteinExistence type="inferred from homology"/>
<dbReference type="InterPro" id="IPR029044">
    <property type="entry name" value="Nucleotide-diphossugar_trans"/>
</dbReference>
<feature type="transmembrane region" description="Helical" evidence="12">
    <location>
        <begin position="35"/>
        <end position="60"/>
    </location>
</feature>
<keyword evidence="8 14" id="KW-0808">Transferase</keyword>
<evidence type="ECO:0000256" key="12">
    <source>
        <dbReference type="SAM" id="Phobius"/>
    </source>
</evidence>
<evidence type="ECO:0000256" key="1">
    <source>
        <dbReference type="ARBA" id="ARBA00004429"/>
    </source>
</evidence>
<dbReference type="InterPro" id="IPR001173">
    <property type="entry name" value="Glyco_trans_2-like"/>
</dbReference>
<dbReference type="NCBIfam" id="NF003962">
    <property type="entry name" value="PRK05454.2-5"/>
    <property type="match status" value="1"/>
</dbReference>
<dbReference type="EMBL" id="CP064942">
    <property type="protein sequence ID" value="QPH52785.1"/>
    <property type="molecule type" value="Genomic_DNA"/>
</dbReference>
<sequence length="605" mass="66334">MKDHVQHLDPVPGHDSVRTPAGLQQTGLLARRRGIVAVLNLLTLAAIIAGVVKVFGMGGWTVTDTVILVCVCIGAPWTVMGFWNAVLGLWLMHFHRDGLESAAPHMRDIDETAPIVSRTALAIFLRNEPPEPTFARAVEMRRSLDATGWGHRFEIFILSDTDDPAIAAAEEMAMARHRHALGSNAVYRRREVNAGYKAGNVRDFLRQWGDGFDFFLPLDTDSLMSGAAMLRMVRICQAHPRIGLLQSLVVGAPARSAFARIFQFGMRHGMRSFTLGAAWWHGECGPYWGHNALIRVDAFRKHCRLPQLPGKAPLGGHILSHDQVEAVLMRRAGYECRVMPVEGESWEENPPTILDFTKRDLRWCQGNMQYGPIMFWKGLKPMSRFQIFSAMMMYFGAPAWMLMTGAAAFKMMNDEVGQVDLAFGLAMFFIMIGMSLFPKIAGWIDVALRPGGVRSYGGAGRFALGALMETAFTMLLAPVVAMRVTIFLIGLAFGRSVIWGGQNRDPYALPPLTALRGLWPQTLAGAVLAALILWRAPSALPWAAPVLAGMFLAIPFALLTASPALGRWMQRRGICATPDEVAPNAVLDGAEMALAAPAPARPQAA</sequence>
<evidence type="ECO:0000256" key="3">
    <source>
        <dbReference type="ARBA" id="ARBA00009337"/>
    </source>
</evidence>
<comment type="subcellular location">
    <subcellularLocation>
        <location evidence="1">Cell inner membrane</location>
        <topology evidence="1">Multi-pass membrane protein</topology>
    </subcellularLocation>
</comment>
<keyword evidence="15" id="KW-1185">Reference proteome</keyword>
<evidence type="ECO:0000256" key="9">
    <source>
        <dbReference type="ARBA" id="ARBA00022692"/>
    </source>
</evidence>
<keyword evidence="5" id="KW-1003">Cell membrane</keyword>
<comment type="similarity">
    <text evidence="3">Belongs to the glycosyltransferase 2 family. OpgH subfamily.</text>
</comment>
<dbReference type="KEGG" id="poz:I0K15_13305"/>
<dbReference type="Pfam" id="PF13632">
    <property type="entry name" value="Glyco_trans_2_3"/>
    <property type="match status" value="1"/>
</dbReference>
<feature type="transmembrane region" description="Helical" evidence="12">
    <location>
        <begin position="66"/>
        <end position="91"/>
    </location>
</feature>
<evidence type="ECO:0000313" key="15">
    <source>
        <dbReference type="Proteomes" id="UP000594800"/>
    </source>
</evidence>
<dbReference type="NCBIfam" id="NF003958">
    <property type="entry name" value="PRK05454.2-1"/>
    <property type="match status" value="1"/>
</dbReference>
<reference evidence="14 15" key="1">
    <citation type="submission" date="2020-11" db="EMBL/GenBank/DDBJ databases">
        <title>Description of Pontivivens ytuae sp. nov. isolated from deep sea sediment of Mariana Trench.</title>
        <authorList>
            <person name="Wang Z."/>
            <person name="Sun Q.-L."/>
            <person name="Xu X.-D."/>
            <person name="Tang Y.-Z."/>
            <person name="Zhang J."/>
        </authorList>
    </citation>
    <scope>NUCLEOTIDE SEQUENCE [LARGE SCALE GENOMIC DNA]</scope>
    <source>
        <strain evidence="14 15">MT2928</strain>
    </source>
</reference>
<keyword evidence="7" id="KW-0328">Glycosyltransferase</keyword>
<evidence type="ECO:0000256" key="6">
    <source>
        <dbReference type="ARBA" id="ARBA00022519"/>
    </source>
</evidence>
<feature type="transmembrane region" description="Helical" evidence="12">
    <location>
        <begin position="542"/>
        <end position="562"/>
    </location>
</feature>
<evidence type="ECO:0000256" key="2">
    <source>
        <dbReference type="ARBA" id="ARBA00005001"/>
    </source>
</evidence>
<feature type="transmembrane region" description="Helical" evidence="12">
    <location>
        <begin position="421"/>
        <end position="444"/>
    </location>
</feature>
<evidence type="ECO:0000256" key="10">
    <source>
        <dbReference type="ARBA" id="ARBA00022989"/>
    </source>
</evidence>
<evidence type="ECO:0000256" key="7">
    <source>
        <dbReference type="ARBA" id="ARBA00022676"/>
    </source>
</evidence>
<dbReference type="InterPro" id="IPR050321">
    <property type="entry name" value="Glycosyltr_2/OpgH_subfam"/>
</dbReference>
<keyword evidence="9 12" id="KW-0812">Transmembrane</keyword>
<dbReference type="GO" id="GO:0016758">
    <property type="term" value="F:hexosyltransferase activity"/>
    <property type="evidence" value="ECO:0007669"/>
    <property type="project" value="TreeGrafter"/>
</dbReference>
<keyword evidence="10 12" id="KW-1133">Transmembrane helix</keyword>
<comment type="pathway">
    <text evidence="2">Glycan metabolism; osmoregulated periplasmic glucan (OPG) biosynthesis.</text>
</comment>
<name>A0A7S9LQC3_9RHOB</name>
<dbReference type="AlphaFoldDB" id="A0A7S9LQC3"/>
<accession>A0A7S9LQC3</accession>
<protein>
    <recommendedName>
        <fullName evidence="4">Glucans biosynthesis glucosyltransferase H</fullName>
    </recommendedName>
</protein>
<keyword evidence="6" id="KW-0997">Cell inner membrane</keyword>
<evidence type="ECO:0000256" key="8">
    <source>
        <dbReference type="ARBA" id="ARBA00022679"/>
    </source>
</evidence>
<evidence type="ECO:0000256" key="4">
    <source>
        <dbReference type="ARBA" id="ARBA00020585"/>
    </source>
</evidence>
<feature type="transmembrane region" description="Helical" evidence="12">
    <location>
        <begin position="518"/>
        <end position="536"/>
    </location>
</feature>